<dbReference type="PANTHER" id="PTHR30489:SF0">
    <property type="entry name" value="LIPOPROTEIN-RELEASING SYSTEM TRANSMEMBRANE PROTEIN LOLE"/>
    <property type="match status" value="1"/>
</dbReference>
<keyword evidence="4 7" id="KW-0812">Transmembrane</keyword>
<accession>A0A437PXG5</accession>
<evidence type="ECO:0000256" key="5">
    <source>
        <dbReference type="ARBA" id="ARBA00022989"/>
    </source>
</evidence>
<dbReference type="OrthoDB" id="1522724at2"/>
<reference evidence="9 10" key="1">
    <citation type="submission" date="2019-01" db="EMBL/GenBank/DDBJ databases">
        <authorList>
            <person name="Chen W.-M."/>
        </authorList>
    </citation>
    <scope>NUCLEOTIDE SEQUENCE [LARGE SCALE GENOMIC DNA]</scope>
    <source>
        <strain evidence="9 10">FSY-15</strain>
    </source>
</reference>
<feature type="transmembrane region" description="Helical" evidence="7">
    <location>
        <begin position="21"/>
        <end position="47"/>
    </location>
</feature>
<keyword evidence="5 7" id="KW-1133">Transmembrane helix</keyword>
<evidence type="ECO:0000256" key="6">
    <source>
        <dbReference type="ARBA" id="ARBA00023136"/>
    </source>
</evidence>
<evidence type="ECO:0000256" key="4">
    <source>
        <dbReference type="ARBA" id="ARBA00022692"/>
    </source>
</evidence>
<dbReference type="GO" id="GO:0098797">
    <property type="term" value="C:plasma membrane protein complex"/>
    <property type="evidence" value="ECO:0007669"/>
    <property type="project" value="TreeGrafter"/>
</dbReference>
<evidence type="ECO:0000313" key="9">
    <source>
        <dbReference type="EMBL" id="RVU26929.1"/>
    </source>
</evidence>
<keyword evidence="6 7" id="KW-0472">Membrane</keyword>
<dbReference type="PANTHER" id="PTHR30489">
    <property type="entry name" value="LIPOPROTEIN-RELEASING SYSTEM TRANSMEMBRANE PROTEIN LOLE"/>
    <property type="match status" value="1"/>
</dbReference>
<dbReference type="InterPro" id="IPR051447">
    <property type="entry name" value="Lipoprotein-release_system"/>
</dbReference>
<dbReference type="RefSeq" id="WP_127802480.1">
    <property type="nucleotide sequence ID" value="NZ_SACY01000001.1"/>
</dbReference>
<comment type="caution">
    <text evidence="9">The sequence shown here is derived from an EMBL/GenBank/DDBJ whole genome shotgun (WGS) entry which is preliminary data.</text>
</comment>
<evidence type="ECO:0000256" key="1">
    <source>
        <dbReference type="ARBA" id="ARBA00004651"/>
    </source>
</evidence>
<evidence type="ECO:0000259" key="8">
    <source>
        <dbReference type="Pfam" id="PF02687"/>
    </source>
</evidence>
<name>A0A437PXG5_9BACT</name>
<sequence>MISLSFFIARRFFTTKSKASFISLISKISMIGVGVEVMALVLILSVFNGLENFQKDLFKSFDPDFKITAKDGLWIQQDSLFLDKIKAIKNVNFVIPILEDQGLVKYKGKELVVNLKGVAPSFIQSNRLSKSVVEGGYFLKDSTEINNFALVGLGVFLNLGLSFEDVFEPMEVLYPDHMALKNFALTQNTIRSNTIFPSGVLAVENGFDQQTVVVPLDWMQELCGKNQEFSAIEIEGKAGFDEKQVKADLQKVVGGKFEVKSREELHASLLQAVHIEKLFVFLIMGFVMFIASFTLFYTLSLLVIEKKKDLKTLLAMGISKPQLFKVFLFLGFLISFSGAIVGLGLGFGLGWLQLTYGFVKMGIQNGILDAYPIKMAVSDFVATAILVVFITFLASIFPAKKAVSQTFED</sequence>
<keyword evidence="10" id="KW-1185">Reference proteome</keyword>
<gene>
    <name evidence="9" type="ORF">EOJ36_02725</name>
</gene>
<feature type="domain" description="ABC3 transporter permease C-terminal" evidence="8">
    <location>
        <begin position="282"/>
        <end position="405"/>
    </location>
</feature>
<comment type="subcellular location">
    <subcellularLocation>
        <location evidence="1">Cell membrane</location>
        <topology evidence="1">Multi-pass membrane protein</topology>
    </subcellularLocation>
</comment>
<dbReference type="Proteomes" id="UP000282832">
    <property type="component" value="Unassembled WGS sequence"/>
</dbReference>
<keyword evidence="3" id="KW-1003">Cell membrane</keyword>
<evidence type="ECO:0000256" key="2">
    <source>
        <dbReference type="ARBA" id="ARBA00005236"/>
    </source>
</evidence>
<evidence type="ECO:0000256" key="3">
    <source>
        <dbReference type="ARBA" id="ARBA00022475"/>
    </source>
</evidence>
<dbReference type="EMBL" id="SACY01000001">
    <property type="protein sequence ID" value="RVU26929.1"/>
    <property type="molecule type" value="Genomic_DNA"/>
</dbReference>
<evidence type="ECO:0000256" key="7">
    <source>
        <dbReference type="SAM" id="Phobius"/>
    </source>
</evidence>
<dbReference type="Pfam" id="PF02687">
    <property type="entry name" value="FtsX"/>
    <property type="match status" value="1"/>
</dbReference>
<dbReference type="GO" id="GO:0044874">
    <property type="term" value="P:lipoprotein localization to outer membrane"/>
    <property type="evidence" value="ECO:0007669"/>
    <property type="project" value="TreeGrafter"/>
</dbReference>
<dbReference type="InterPro" id="IPR003838">
    <property type="entry name" value="ABC3_permease_C"/>
</dbReference>
<feature type="transmembrane region" description="Helical" evidence="7">
    <location>
        <begin position="326"/>
        <end position="352"/>
    </location>
</feature>
<protein>
    <submittedName>
        <fullName evidence="9">ABC transporter permease</fullName>
    </submittedName>
</protein>
<organism evidence="9 10">
    <name type="scientific">Sandaracinomonas limnophila</name>
    <dbReference type="NCBI Taxonomy" id="1862386"/>
    <lineage>
        <taxon>Bacteria</taxon>
        <taxon>Pseudomonadati</taxon>
        <taxon>Bacteroidota</taxon>
        <taxon>Cytophagia</taxon>
        <taxon>Cytophagales</taxon>
        <taxon>Flectobacillaceae</taxon>
        <taxon>Sandaracinomonas</taxon>
    </lineage>
</organism>
<feature type="transmembrane region" description="Helical" evidence="7">
    <location>
        <begin position="380"/>
        <end position="399"/>
    </location>
</feature>
<evidence type="ECO:0000313" key="10">
    <source>
        <dbReference type="Proteomes" id="UP000282832"/>
    </source>
</evidence>
<proteinExistence type="inferred from homology"/>
<feature type="transmembrane region" description="Helical" evidence="7">
    <location>
        <begin position="278"/>
        <end position="305"/>
    </location>
</feature>
<dbReference type="AlphaFoldDB" id="A0A437PXG5"/>
<comment type="similarity">
    <text evidence="2">Belongs to the ABC-4 integral membrane protein family. LolC/E subfamily.</text>
</comment>